<evidence type="ECO:0000313" key="1">
    <source>
        <dbReference type="EMBL" id="PWK56133.1"/>
    </source>
</evidence>
<protein>
    <submittedName>
        <fullName evidence="1">Uncharacterized protein</fullName>
    </submittedName>
</protein>
<name>A0A316G666_9RHOB</name>
<gene>
    <name evidence="1" type="ORF">C8D95_105199</name>
</gene>
<comment type="caution">
    <text evidence="1">The sequence shown here is derived from an EMBL/GenBank/DDBJ whole genome shotgun (WGS) entry which is preliminary data.</text>
</comment>
<dbReference type="AlphaFoldDB" id="A0A316G666"/>
<evidence type="ECO:0000313" key="2">
    <source>
        <dbReference type="Proteomes" id="UP000245390"/>
    </source>
</evidence>
<accession>A0A316G666</accession>
<dbReference type="KEGG" id="salo:EF888_17615"/>
<dbReference type="Proteomes" id="UP000245390">
    <property type="component" value="Unassembled WGS sequence"/>
</dbReference>
<dbReference type="EMBL" id="QGGV01000005">
    <property type="protein sequence ID" value="PWK56133.1"/>
    <property type="molecule type" value="Genomic_DNA"/>
</dbReference>
<keyword evidence="2" id="KW-1185">Reference proteome</keyword>
<proteinExistence type="predicted"/>
<reference evidence="1 2" key="1">
    <citation type="submission" date="2018-05" db="EMBL/GenBank/DDBJ databases">
        <title>Genomic Encyclopedia of Type Strains, Phase IV (KMG-IV): sequencing the most valuable type-strain genomes for metagenomic binning, comparative biology and taxonomic classification.</title>
        <authorList>
            <person name="Goeker M."/>
        </authorList>
    </citation>
    <scope>NUCLEOTIDE SEQUENCE [LARGE SCALE GENOMIC DNA]</scope>
    <source>
        <strain evidence="1 2">DSM 103371</strain>
    </source>
</reference>
<organism evidence="1 2">
    <name type="scientific">Silicimonas algicola</name>
    <dbReference type="NCBI Taxonomy" id="1826607"/>
    <lineage>
        <taxon>Bacteria</taxon>
        <taxon>Pseudomonadati</taxon>
        <taxon>Pseudomonadota</taxon>
        <taxon>Alphaproteobacteria</taxon>
        <taxon>Rhodobacterales</taxon>
        <taxon>Paracoccaceae</taxon>
    </lineage>
</organism>
<sequence>MTLDTPSLTIVIGPQSSHGLSLNALIRTQRQRLAKAGLTALPSRIASPLIRRNLDLHLSASERVIDFSRATTPRPALLSAVNLLGPPETALHRGELFPDAAAGLAGLGDLAGAAHLVLMPEPLPDFLLAAGSEVLEARARRTVWETLYELSWADLAREIVEAVPDATLTVLTPRGTATRPREVLDRVFGPASSALPDLYSLTRAAMTETGTAVLDRMLFEGTPPPLDELHTAFRRRTDRADVAARLGIDKVTGILLEQRFAEDLDAIAALPNTVIV</sequence>
<dbReference type="RefSeq" id="WP_109759556.1">
    <property type="nucleotide sequence ID" value="NZ_CP034588.1"/>
</dbReference>